<dbReference type="EMBL" id="BSUY01000001">
    <property type="protein sequence ID" value="GMA83113.1"/>
    <property type="molecule type" value="Genomic_DNA"/>
</dbReference>
<evidence type="ECO:0008006" key="5">
    <source>
        <dbReference type="Google" id="ProtNLM"/>
    </source>
</evidence>
<reference evidence="4" key="1">
    <citation type="journal article" date="2019" name="Int. J. Syst. Evol. Microbiol.">
        <title>The Global Catalogue of Microorganisms (GCM) 10K type strain sequencing project: providing services to taxonomists for standard genome sequencing and annotation.</title>
        <authorList>
            <consortium name="The Broad Institute Genomics Platform"/>
            <consortium name="The Broad Institute Genome Sequencing Center for Infectious Disease"/>
            <person name="Wu L."/>
            <person name="Ma J."/>
        </authorList>
    </citation>
    <scope>NUCLEOTIDE SEQUENCE [LARGE SCALE GENOMIC DNA]</scope>
    <source>
        <strain evidence="4">NBRC 102030</strain>
    </source>
</reference>
<dbReference type="PANTHER" id="PTHR42960:SF1">
    <property type="entry name" value="YCF46 PROTEIN"/>
    <property type="match status" value="1"/>
</dbReference>
<accession>A0ABQ6J4M5</accession>
<proteinExistence type="predicted"/>
<dbReference type="PANTHER" id="PTHR42960">
    <property type="entry name" value="YCF46 PROTEIN"/>
    <property type="match status" value="1"/>
</dbReference>
<dbReference type="InterPro" id="IPR052381">
    <property type="entry name" value="AAA_domain_protein"/>
</dbReference>
<keyword evidence="2" id="KW-0067">ATP-binding</keyword>
<name>A0ABQ6J4M5_9GAMM</name>
<evidence type="ECO:0000313" key="4">
    <source>
        <dbReference type="Proteomes" id="UP001157046"/>
    </source>
</evidence>
<evidence type="ECO:0000313" key="3">
    <source>
        <dbReference type="EMBL" id="GMA83113.1"/>
    </source>
</evidence>
<organism evidence="3 4">
    <name type="scientific">Shewanella glacialipiscicola</name>
    <dbReference type="NCBI Taxonomy" id="614069"/>
    <lineage>
        <taxon>Bacteria</taxon>
        <taxon>Pseudomonadati</taxon>
        <taxon>Pseudomonadota</taxon>
        <taxon>Gammaproteobacteria</taxon>
        <taxon>Alteromonadales</taxon>
        <taxon>Shewanellaceae</taxon>
        <taxon>Shewanella</taxon>
    </lineage>
</organism>
<protein>
    <recommendedName>
        <fullName evidence="5">ATPase AAA-type core domain-containing protein</fullName>
    </recommendedName>
</protein>
<evidence type="ECO:0000256" key="2">
    <source>
        <dbReference type="ARBA" id="ARBA00022840"/>
    </source>
</evidence>
<comment type="caution">
    <text evidence="3">The sequence shown here is derived from an EMBL/GenBank/DDBJ whole genome shotgun (WGS) entry which is preliminary data.</text>
</comment>
<sequence length="61" mass="7043">MIERKSEVFVVVTANDIQALPPELIQKGGMDEIFFIDLSGGGTRKAIFLIRYCHHVYRKKY</sequence>
<keyword evidence="1" id="KW-0547">Nucleotide-binding</keyword>
<evidence type="ECO:0000256" key="1">
    <source>
        <dbReference type="ARBA" id="ARBA00022741"/>
    </source>
</evidence>
<keyword evidence="4" id="KW-1185">Reference proteome</keyword>
<dbReference type="Proteomes" id="UP001157046">
    <property type="component" value="Unassembled WGS sequence"/>
</dbReference>
<gene>
    <name evidence="3" type="ORF">GCM10025855_26460</name>
</gene>